<accession>A0ABU2ZLF8</accession>
<dbReference type="Proteomes" id="UP001259803">
    <property type="component" value="Unassembled WGS sequence"/>
</dbReference>
<reference evidence="1 2" key="1">
    <citation type="submission" date="2023-09" db="EMBL/GenBank/DDBJ databases">
        <authorList>
            <person name="Rey-Velasco X."/>
        </authorList>
    </citation>
    <scope>NUCLEOTIDE SEQUENCE [LARGE SCALE GENOMIC DNA]</scope>
    <source>
        <strain evidence="1 2">F390</strain>
    </source>
</reference>
<sequence length="64" mass="6533">MTARRAEEDLQSIPVANSAVGAEGIAELQLEAAIDVQRIAPGLISRGTGTGPTAIVTYALRGNA</sequence>
<dbReference type="EMBL" id="JAVRHS010000006">
    <property type="protein sequence ID" value="MDT0576257.1"/>
    <property type="molecule type" value="Genomic_DNA"/>
</dbReference>
<gene>
    <name evidence="1" type="ORF">RM533_08665</name>
</gene>
<evidence type="ECO:0000313" key="1">
    <source>
        <dbReference type="EMBL" id="MDT0576257.1"/>
    </source>
</evidence>
<name>A0ABU2ZLF8_9SPHN</name>
<comment type="caution">
    <text evidence="1">The sequence shown here is derived from an EMBL/GenBank/DDBJ whole genome shotgun (WGS) entry which is preliminary data.</text>
</comment>
<evidence type="ECO:0000313" key="2">
    <source>
        <dbReference type="Proteomes" id="UP001259803"/>
    </source>
</evidence>
<keyword evidence="2" id="KW-1185">Reference proteome</keyword>
<protein>
    <submittedName>
        <fullName evidence="1">Uncharacterized protein</fullName>
    </submittedName>
</protein>
<dbReference type="RefSeq" id="WP_311340837.1">
    <property type="nucleotide sequence ID" value="NZ_JAVRHS010000006.1"/>
</dbReference>
<organism evidence="1 2">
    <name type="scientific">Croceicoccus esteveae</name>
    <dbReference type="NCBI Taxonomy" id="3075597"/>
    <lineage>
        <taxon>Bacteria</taxon>
        <taxon>Pseudomonadati</taxon>
        <taxon>Pseudomonadota</taxon>
        <taxon>Alphaproteobacteria</taxon>
        <taxon>Sphingomonadales</taxon>
        <taxon>Erythrobacteraceae</taxon>
        <taxon>Croceicoccus</taxon>
    </lineage>
</organism>
<dbReference type="SUPFAM" id="SSF56935">
    <property type="entry name" value="Porins"/>
    <property type="match status" value="1"/>
</dbReference>
<proteinExistence type="predicted"/>